<protein>
    <submittedName>
        <fullName evidence="1">ATP-NAD kinase-like domain-containing protein</fullName>
    </submittedName>
</protein>
<evidence type="ECO:0000313" key="2">
    <source>
        <dbReference type="Proteomes" id="UP001497700"/>
    </source>
</evidence>
<keyword evidence="2" id="KW-1185">Reference proteome</keyword>
<organism evidence="1 2">
    <name type="scientific">Hypoxylon rubiginosum</name>
    <dbReference type="NCBI Taxonomy" id="110542"/>
    <lineage>
        <taxon>Eukaryota</taxon>
        <taxon>Fungi</taxon>
        <taxon>Dikarya</taxon>
        <taxon>Ascomycota</taxon>
        <taxon>Pezizomycotina</taxon>
        <taxon>Sordariomycetes</taxon>
        <taxon>Xylariomycetidae</taxon>
        <taxon>Xylariales</taxon>
        <taxon>Hypoxylaceae</taxon>
        <taxon>Hypoxylon</taxon>
    </lineage>
</organism>
<dbReference type="Proteomes" id="UP001497700">
    <property type="component" value="Unassembled WGS sequence"/>
</dbReference>
<evidence type="ECO:0000313" key="1">
    <source>
        <dbReference type="EMBL" id="KAI4869366.1"/>
    </source>
</evidence>
<dbReference type="EMBL" id="MU393431">
    <property type="protein sequence ID" value="KAI4869366.1"/>
    <property type="molecule type" value="Genomic_DNA"/>
</dbReference>
<gene>
    <name evidence="1" type="ORF">F4820DRAFT_407184</name>
</gene>
<accession>A0ACB9ZDD3</accession>
<comment type="caution">
    <text evidence="1">The sequence shown here is derived from an EMBL/GenBank/DDBJ whole genome shotgun (WGS) entry which is preliminary data.</text>
</comment>
<sequence length="486" mass="52703">MPADSSEDISADTAPAVGSIQGSVKPEDIIFISKPSQGTNKSDTLDILSLTEETGEQGPAFKLSRTPVTNVPQLQPLLDEFLIEDLPQYLKSGPSRHIHVVVSTGSGTGLSLKFYNSILQPLLESWDIRPLGPTADLAERSKPNTYNLVITQDADSVRNFARNLGQATQNTVQHTVVLLSGDGGVIEMLNGKAPVEKSDAEAHLPLVAVLPLGTGNALFYSLHKTAKTAAGYPEPSGLVQSLRTLFKGRAASLPSFKAEFSPGSRIISYTSPDEGDSSSTAEAESHADAVSHLYGAIVASYGFHSQLVWESDTPEYRKHGAKRFGMVAQELLKESHAYNAIVELARKDGSHRQKLDRDRHAYILTTMVSNLEKTFTISPSSKPLDGKLRLVHFGAVSGEKTMEIMMQAYGGGKHVDMKWTTEDGAVEKVGYDEAEVVRITTLEEDARWRKVCIDGTIVELPQGGSMSVKTEDKHYLQVLVDKSVVG</sequence>
<proteinExistence type="predicted"/>
<reference evidence="1 2" key="1">
    <citation type="journal article" date="2022" name="New Phytol.">
        <title>Ecological generalism drives hyperdiversity of secondary metabolite gene clusters in xylarialean endophytes.</title>
        <authorList>
            <person name="Franco M.E.E."/>
            <person name="Wisecaver J.H."/>
            <person name="Arnold A.E."/>
            <person name="Ju Y.M."/>
            <person name="Slot J.C."/>
            <person name="Ahrendt S."/>
            <person name="Moore L.P."/>
            <person name="Eastman K.E."/>
            <person name="Scott K."/>
            <person name="Konkel Z."/>
            <person name="Mondo S.J."/>
            <person name="Kuo A."/>
            <person name="Hayes R.D."/>
            <person name="Haridas S."/>
            <person name="Andreopoulos B."/>
            <person name="Riley R."/>
            <person name="LaButti K."/>
            <person name="Pangilinan J."/>
            <person name="Lipzen A."/>
            <person name="Amirebrahimi M."/>
            <person name="Yan J."/>
            <person name="Adam C."/>
            <person name="Keymanesh K."/>
            <person name="Ng V."/>
            <person name="Louie K."/>
            <person name="Northen T."/>
            <person name="Drula E."/>
            <person name="Henrissat B."/>
            <person name="Hsieh H.M."/>
            <person name="Youens-Clark K."/>
            <person name="Lutzoni F."/>
            <person name="Miadlikowska J."/>
            <person name="Eastwood D.C."/>
            <person name="Hamelin R.C."/>
            <person name="Grigoriev I.V."/>
            <person name="U'Ren J.M."/>
        </authorList>
    </citation>
    <scope>NUCLEOTIDE SEQUENCE [LARGE SCALE GENOMIC DNA]</scope>
    <source>
        <strain evidence="1 2">CBS 119005</strain>
    </source>
</reference>
<name>A0ACB9ZDD3_9PEZI</name>